<reference evidence="1" key="1">
    <citation type="journal article" date="2015" name="Nature">
        <title>Complex archaea that bridge the gap between prokaryotes and eukaryotes.</title>
        <authorList>
            <person name="Spang A."/>
            <person name="Saw J.H."/>
            <person name="Jorgensen S.L."/>
            <person name="Zaremba-Niedzwiedzka K."/>
            <person name="Martijn J."/>
            <person name="Lind A.E."/>
            <person name="van Eijk R."/>
            <person name="Schleper C."/>
            <person name="Guy L."/>
            <person name="Ettema T.J."/>
        </authorList>
    </citation>
    <scope>NUCLEOTIDE SEQUENCE</scope>
</reference>
<dbReference type="AlphaFoldDB" id="A0A0F9JPC6"/>
<organism evidence="1">
    <name type="scientific">marine sediment metagenome</name>
    <dbReference type="NCBI Taxonomy" id="412755"/>
    <lineage>
        <taxon>unclassified sequences</taxon>
        <taxon>metagenomes</taxon>
        <taxon>ecological metagenomes</taxon>
    </lineage>
</organism>
<name>A0A0F9JPC6_9ZZZZ</name>
<comment type="caution">
    <text evidence="1">The sequence shown here is derived from an EMBL/GenBank/DDBJ whole genome shotgun (WGS) entry which is preliminary data.</text>
</comment>
<gene>
    <name evidence="1" type="ORF">LCGC14_1733160</name>
</gene>
<accession>A0A0F9JPC6</accession>
<proteinExistence type="predicted"/>
<sequence>MNKSNMKIQGKVLRESDIGSKVTYVPHHAHGNACHVDVEGGTISSWGDSFVFVNFGGGTNPAVTPDQLVWG</sequence>
<dbReference type="EMBL" id="LAZR01015755">
    <property type="protein sequence ID" value="KKM07516.1"/>
    <property type="molecule type" value="Genomic_DNA"/>
</dbReference>
<protein>
    <submittedName>
        <fullName evidence="1">Uncharacterized protein</fullName>
    </submittedName>
</protein>
<evidence type="ECO:0000313" key="1">
    <source>
        <dbReference type="EMBL" id="KKM07516.1"/>
    </source>
</evidence>